<dbReference type="Proteomes" id="UP000050509">
    <property type="component" value="Unassembled WGS sequence"/>
</dbReference>
<dbReference type="EMBL" id="LJCR01003742">
    <property type="protein sequence ID" value="KPV44691.1"/>
    <property type="molecule type" value="Genomic_DNA"/>
</dbReference>
<name>A0A0P9CFX9_9CHLR</name>
<evidence type="ECO:0000313" key="2">
    <source>
        <dbReference type="Proteomes" id="UP000050509"/>
    </source>
</evidence>
<comment type="caution">
    <text evidence="1">The sequence shown here is derived from an EMBL/GenBank/DDBJ whole genome shotgun (WGS) entry which is preliminary data.</text>
</comment>
<feature type="non-terminal residue" evidence="1">
    <location>
        <position position="1"/>
    </location>
</feature>
<proteinExistence type="predicted"/>
<evidence type="ECO:0000313" key="1">
    <source>
        <dbReference type="EMBL" id="KPV44691.1"/>
    </source>
</evidence>
<accession>A0A0P9CFX9</accession>
<reference evidence="1 2" key="1">
    <citation type="submission" date="2015-09" db="EMBL/GenBank/DDBJ databases">
        <title>Draft genome sequence of Kouleothrix aurantiaca JCM 19913.</title>
        <authorList>
            <person name="Hemp J."/>
        </authorList>
    </citation>
    <scope>NUCLEOTIDE SEQUENCE [LARGE SCALE GENOMIC DNA]</scope>
    <source>
        <strain evidence="1 2">COM-B</strain>
    </source>
</reference>
<sequence length="158" mass="17565">VFEISREPPAGFGFPPPVNGVQQSRVDRYRSARDYPNIALLRVAVPQAQIADALNRFRQQRPVLDSLELILRWLGFVWGVGAGNCNPLYDGMGIPAAAMLEIVFGAVGFDLTPGLESRSSCPEAIWQAAKWWYEYYEQEANKSLVGAYYIGNELGDPI</sequence>
<organism evidence="1 2">
    <name type="scientific">Kouleothrix aurantiaca</name>
    <dbReference type="NCBI Taxonomy" id="186479"/>
    <lineage>
        <taxon>Bacteria</taxon>
        <taxon>Bacillati</taxon>
        <taxon>Chloroflexota</taxon>
        <taxon>Chloroflexia</taxon>
        <taxon>Chloroflexales</taxon>
        <taxon>Roseiflexineae</taxon>
        <taxon>Roseiflexaceae</taxon>
        <taxon>Kouleothrix</taxon>
    </lineage>
</organism>
<dbReference type="AlphaFoldDB" id="A0A0P9CFX9"/>
<protein>
    <submittedName>
        <fullName evidence="1">Uncharacterized protein</fullName>
    </submittedName>
</protein>
<keyword evidence="2" id="KW-1185">Reference proteome</keyword>
<gene>
    <name evidence="1" type="ORF">SE17_44195</name>
</gene>